<dbReference type="Proteomes" id="UP000247409">
    <property type="component" value="Unassembled WGS sequence"/>
</dbReference>
<name>A0A2V3ITI7_9FLOR</name>
<dbReference type="AlphaFoldDB" id="A0A2V3ITI7"/>
<proteinExistence type="predicted"/>
<evidence type="ECO:0000313" key="3">
    <source>
        <dbReference type="Proteomes" id="UP000247409"/>
    </source>
</evidence>
<feature type="region of interest" description="Disordered" evidence="1">
    <location>
        <begin position="93"/>
        <end position="121"/>
    </location>
</feature>
<evidence type="ECO:0000313" key="2">
    <source>
        <dbReference type="EMBL" id="PXF45412.1"/>
    </source>
</evidence>
<comment type="caution">
    <text evidence="2">The sequence shown here is derived from an EMBL/GenBank/DDBJ whole genome shotgun (WGS) entry which is preliminary data.</text>
</comment>
<organism evidence="2 3">
    <name type="scientific">Gracilariopsis chorda</name>
    <dbReference type="NCBI Taxonomy" id="448386"/>
    <lineage>
        <taxon>Eukaryota</taxon>
        <taxon>Rhodophyta</taxon>
        <taxon>Florideophyceae</taxon>
        <taxon>Rhodymeniophycidae</taxon>
        <taxon>Gracilariales</taxon>
        <taxon>Gracilariaceae</taxon>
        <taxon>Gracilariopsis</taxon>
    </lineage>
</organism>
<gene>
    <name evidence="2" type="ORF">BWQ96_04827</name>
</gene>
<protein>
    <submittedName>
        <fullName evidence="2">Uncharacterized protein</fullName>
    </submittedName>
</protein>
<feature type="compositionally biased region" description="Polar residues" evidence="1">
    <location>
        <begin position="146"/>
        <end position="158"/>
    </location>
</feature>
<feature type="region of interest" description="Disordered" evidence="1">
    <location>
        <begin position="141"/>
        <end position="220"/>
    </location>
</feature>
<evidence type="ECO:0000256" key="1">
    <source>
        <dbReference type="SAM" id="MobiDB-lite"/>
    </source>
</evidence>
<sequence>MDANHVSMDAPNPPNFSATAQQSHPSNYPCQHPNIGQIWTELATITVQAFTPQLITRLRAFISKTPCFDLDTHLQMLGPIVVRHIALTLAEPDQCLNPPSTARSSRSSISRSNSRTKRRSYRDIAYHAVRINRIVPHSIPLESHRSSSSAAAPVTNSLPRRLSIQKAPSLSTIQRRASKSAPDKENQPTVTTARTAHAAAQPAAQPSAHATARNEPPEGACKPKALDLCNRSVALREETCWTRTQNRAHHFPRADVTTRIEPVSTAKSARPRVVAQPQNLSEYASRLRNDSHSAVAPISRLVQMRKQRAERKRQNVK</sequence>
<dbReference type="OrthoDB" id="10576319at2759"/>
<feature type="region of interest" description="Disordered" evidence="1">
    <location>
        <begin position="1"/>
        <end position="27"/>
    </location>
</feature>
<feature type="compositionally biased region" description="Polar residues" evidence="1">
    <location>
        <begin position="166"/>
        <end position="175"/>
    </location>
</feature>
<keyword evidence="3" id="KW-1185">Reference proteome</keyword>
<dbReference type="EMBL" id="NBIV01000061">
    <property type="protein sequence ID" value="PXF45412.1"/>
    <property type="molecule type" value="Genomic_DNA"/>
</dbReference>
<feature type="compositionally biased region" description="Polar residues" evidence="1">
    <location>
        <begin position="15"/>
        <end position="27"/>
    </location>
</feature>
<feature type="compositionally biased region" description="Low complexity" evidence="1">
    <location>
        <begin position="100"/>
        <end position="113"/>
    </location>
</feature>
<reference evidence="2 3" key="1">
    <citation type="journal article" date="2018" name="Mol. Biol. Evol.">
        <title>Analysis of the draft genome of the red seaweed Gracilariopsis chorda provides insights into genome size evolution in Rhodophyta.</title>
        <authorList>
            <person name="Lee J."/>
            <person name="Yang E.C."/>
            <person name="Graf L."/>
            <person name="Yang J.H."/>
            <person name="Qiu H."/>
            <person name="Zel Zion U."/>
            <person name="Chan C.X."/>
            <person name="Stephens T.G."/>
            <person name="Weber A.P.M."/>
            <person name="Boo G.H."/>
            <person name="Boo S.M."/>
            <person name="Kim K.M."/>
            <person name="Shin Y."/>
            <person name="Jung M."/>
            <person name="Lee S.J."/>
            <person name="Yim H.S."/>
            <person name="Lee J.H."/>
            <person name="Bhattacharya D."/>
            <person name="Yoon H.S."/>
        </authorList>
    </citation>
    <scope>NUCLEOTIDE SEQUENCE [LARGE SCALE GENOMIC DNA]</scope>
    <source>
        <strain evidence="2 3">SKKU-2015</strain>
        <tissue evidence="2">Whole body</tissue>
    </source>
</reference>
<feature type="compositionally biased region" description="Low complexity" evidence="1">
    <location>
        <begin position="191"/>
        <end position="213"/>
    </location>
</feature>
<accession>A0A2V3ITI7</accession>